<organism evidence="2">
    <name type="scientific">Mimivirus LCMiAC01</name>
    <dbReference type="NCBI Taxonomy" id="2506608"/>
    <lineage>
        <taxon>Viruses</taxon>
        <taxon>Varidnaviria</taxon>
        <taxon>Bamfordvirae</taxon>
        <taxon>Nucleocytoviricota</taxon>
        <taxon>Megaviricetes</taxon>
        <taxon>Imitervirales</taxon>
        <taxon>Mimiviridae</taxon>
        <taxon>Klosneuvirinae</taxon>
    </lineage>
</organism>
<feature type="coiled-coil region" evidence="1">
    <location>
        <begin position="269"/>
        <end position="296"/>
    </location>
</feature>
<reference evidence="2" key="1">
    <citation type="journal article" date="2019" name="MBio">
        <title>Virus Genomes from Deep Sea Sediments Expand the Ocean Megavirome and Support Independent Origins of Viral Gigantism.</title>
        <authorList>
            <person name="Backstrom D."/>
            <person name="Yutin N."/>
            <person name="Jorgensen S.L."/>
            <person name="Dharamshi J."/>
            <person name="Homa F."/>
            <person name="Zaremba-Niedwiedzka K."/>
            <person name="Spang A."/>
            <person name="Wolf Y.I."/>
            <person name="Koonin E.V."/>
            <person name="Ettema T.J."/>
        </authorList>
    </citation>
    <scope>NUCLEOTIDE SEQUENCE</scope>
</reference>
<accession>A0A481Z040</accession>
<gene>
    <name evidence="2" type="ORF">LCMiAC01_02980</name>
</gene>
<keyword evidence="1" id="KW-0175">Coiled coil</keyword>
<evidence type="ECO:0000256" key="1">
    <source>
        <dbReference type="SAM" id="Coils"/>
    </source>
</evidence>
<name>A0A481Z040_9VIRU</name>
<proteinExistence type="predicted"/>
<evidence type="ECO:0000313" key="2">
    <source>
        <dbReference type="EMBL" id="QBK88620.1"/>
    </source>
</evidence>
<sequence>MNDPIKIIFRFKNNNKRIQHHIYIYIGKVPRTITAVLNKIQKLSLYDCLSSLTKIEYDRMEKYYGQLWYKKFYNTYHTQFTIGNILKTAQYKKELTNKYGKKWFEKHISEHKLSDKMIYYTYEAVIKDEIIRKELRKKKIPIKEDADVIINYKTTKALDISSMTRIPHMKRSINSDTSPVLSEDSLSNLSSSIFDSNSSYDSDDEDYNEDHYDFSNVIDIIGNTNMDASGLQYGGQVIPTVAPEPTIPGDDDKDGIVEFEEGLEFDDKLEGEEFELEELEKLYQNMDVDIDKNIKKTSELIKKALKDEKILKKTKTKMIEFDVSKDQLMHDDRLMDNYMKFYVTTQYIFKDDSIKKMKDKIACSIKNNIKFGRNSYIIPSRQYLWSEYYFKNKVEKVMIGQKWIKRTSLLHIDIEPSNNLRIYEELKGNLRLLKNNIKRYGGKIRREDDDHNILYDYDKYYTNNEIYMRDVYNDFGLEYSPDSESLRNIGDVYVGVYYPRINKDDIKYIISYLNNDRKIEYSKMESIYENINNDLILENQIMQDVEDTKKNLEYKKLFKDNYVTQSAIHVNLKLVNNTKINLARIFDKFATSNKYPFIQYQTPDGQIIFKYSDKDIFEFAANKENKYVLSKWFGNAPYGISFKVRILDRGMIKFMAINLTNTGRVEFKDQWKESDKATISDIKKTYNYLKNLLRKLNKEDNKVKIEIPEDHDFKYAFINTIQRFVLPNNFIRNDNDLSEFSRYFFPYVALVIKPRKRKAKIKKAEEESKFGTYLRYKRVSKYEDRAKIERMILYFMRNYDYNDKSLANVIAIQFNITMENAINEIERVKAKYPKIKRSRRILKKLENIPKYKPPGIGIDIQGKDPTKYKIRISGVRTEDQLDRIITFLNILIYLYVETYHYKRPERKRLLEKLKKLTNIAHRRNKVADLVDRDPVSKKVKHMIQLDKRRIGFKPEKGQMQWTRSCQNSGKDKRRRPQIYTDEVYLHRKGFKINKKTGVYERKVKIKKNKKTKEIIIRAIELKSTGDGEEDKTVYYACDPDKNGEHFNIGFLSRGNNPYGKCMPCCFKKDGMISKNKSKRDYFMKCVGDITIKKRTIPGKTVGDILYVLQDTNKIQEGRIGFMPKYLDFFFNQMLKKKKDIKRHYLISTKTGYYFKYGVNQREFPFLNAVASTLNTTVSALKKQMITKLVEDKTDKLYTALNNGNIKTQFGERENYIKFIKKNNLLDFDFFSHILSIPGVVSKHGLNIIVFNKKQIVIKKVLEKVKIRTDFVLLCQNSENVDNILDKNRNTLFIIKDYINYNPIVLVVKKDEEDKDMNITKLFKYDTVPDNIINHIKDYYMRNCKESIFKDIRKKKNTMTAKELYAILNKLGINEYSPKYQIIDSRNKCKYIISKNLTIIPVIPSGSIYNLSITKTFENKLLNVTDMIKNLNKLYELSKKRIHVKPVGLYYDIKTNIDANIHAIMTISGDIVPIINEKISINWIKKQGYSLEHTQLYDKIDEEIAKEKKKYIIDDRIKQVNYEKYYNESYELFRLEFSEYINSKGNENLKKRIYNVIKNNDMNYKEKRHRLRLMIYKLIDNNLYNLYKTLNNHQVGGKFIHVLSKKIDTSNYEINNNRSVCNIHNTVNECNTSHHCHWSRDKCKLAITKEMVINFVNKICVELGNNSLKASELLMKGDYFVSDIVDLNRYTERKGQTIIRSTNFAINKVLESLFGKGNIPIIGKRRRYISKDVNYLQMNENFLPKDMGYFYIQEIIDNNLSIYRAYANVYYWVKQKYYDISSRNLGYYSILQTTLANYFKSIVIDWLVDKNNIPYMTDIKPYMNLNENDVYEYITKIGGDITTSTNCIPEMFILNIVYNIPIYVYNDNNVVMYIFDNGLVYDINRDGEDAYKHKKYNKYRKKTKIVESIVLQFTLYSGSIIPARIDAIYYK</sequence>
<protein>
    <submittedName>
        <fullName evidence="2">Early transcription factor, large subunit</fullName>
    </submittedName>
</protein>
<dbReference type="EMBL" id="MK500393">
    <property type="protein sequence ID" value="QBK88620.1"/>
    <property type="molecule type" value="Genomic_DNA"/>
</dbReference>